<reference evidence="2" key="1">
    <citation type="submission" date="2021-02" db="EMBL/GenBank/DDBJ databases">
        <authorList>
            <person name="Dougan E. K."/>
            <person name="Rhodes N."/>
            <person name="Thang M."/>
            <person name="Chan C."/>
        </authorList>
    </citation>
    <scope>NUCLEOTIDE SEQUENCE</scope>
</reference>
<gene>
    <name evidence="2" type="primary">yhbS</name>
    <name evidence="2" type="ORF">SPIL2461_LOCUS11447</name>
</gene>
<dbReference type="InterPro" id="IPR000182">
    <property type="entry name" value="GNAT_dom"/>
</dbReference>
<dbReference type="Proteomes" id="UP000649617">
    <property type="component" value="Unassembled WGS sequence"/>
</dbReference>
<dbReference type="CDD" id="cd04301">
    <property type="entry name" value="NAT_SF"/>
    <property type="match status" value="1"/>
</dbReference>
<dbReference type="SUPFAM" id="SSF55729">
    <property type="entry name" value="Acyl-CoA N-acyltransferases (Nat)"/>
    <property type="match status" value="1"/>
</dbReference>
<dbReference type="Gene3D" id="3.40.630.30">
    <property type="match status" value="1"/>
</dbReference>
<feature type="domain" description="N-acetyltransferase" evidence="1">
    <location>
        <begin position="1"/>
        <end position="124"/>
    </location>
</feature>
<dbReference type="Pfam" id="PF00583">
    <property type="entry name" value="Acetyltransf_1"/>
    <property type="match status" value="1"/>
</dbReference>
<proteinExistence type="predicted"/>
<organism evidence="2 3">
    <name type="scientific">Symbiodinium pilosum</name>
    <name type="common">Dinoflagellate</name>
    <dbReference type="NCBI Taxonomy" id="2952"/>
    <lineage>
        <taxon>Eukaryota</taxon>
        <taxon>Sar</taxon>
        <taxon>Alveolata</taxon>
        <taxon>Dinophyceae</taxon>
        <taxon>Suessiales</taxon>
        <taxon>Symbiodiniaceae</taxon>
        <taxon>Symbiodinium</taxon>
    </lineage>
</organism>
<evidence type="ECO:0000313" key="3">
    <source>
        <dbReference type="Proteomes" id="UP000649617"/>
    </source>
</evidence>
<protein>
    <submittedName>
        <fullName evidence="2">YhbS protein</fullName>
    </submittedName>
</protein>
<dbReference type="PROSITE" id="PS51186">
    <property type="entry name" value="GNAT"/>
    <property type="match status" value="1"/>
</dbReference>
<name>A0A812S3T5_SYMPI</name>
<dbReference type="EMBL" id="CAJNIZ010022223">
    <property type="protein sequence ID" value="CAE7459802.1"/>
    <property type="molecule type" value="Genomic_DNA"/>
</dbReference>
<dbReference type="OrthoDB" id="202470at2759"/>
<comment type="caution">
    <text evidence="2">The sequence shown here is derived from an EMBL/GenBank/DDBJ whole genome shotgun (WGS) entry which is preliminary data.</text>
</comment>
<dbReference type="AlphaFoldDB" id="A0A812S3T5"/>
<dbReference type="GO" id="GO:0016747">
    <property type="term" value="F:acyltransferase activity, transferring groups other than amino-acyl groups"/>
    <property type="evidence" value="ECO:0007669"/>
    <property type="project" value="InterPro"/>
</dbReference>
<accession>A0A812S3T5</accession>
<evidence type="ECO:0000313" key="2">
    <source>
        <dbReference type="EMBL" id="CAE7459802.1"/>
    </source>
</evidence>
<dbReference type="InterPro" id="IPR016181">
    <property type="entry name" value="Acyl_CoA_acyltransferase"/>
</dbReference>
<keyword evidence="3" id="KW-1185">Reference proteome</keyword>
<evidence type="ECO:0000259" key="1">
    <source>
        <dbReference type="PROSITE" id="PS51186"/>
    </source>
</evidence>
<sequence length="142" mass="15602">MPYADGDEQDVIDRLRASGRLVLSLVAIMDAEVVGHIAFSNALLSDSHDPWLALGPVSVTPNHQRSGIGSALINKGLEIIEKQGAPGCILTGNPDYYQRFGFKLAPDNVPANESELYFMVKAFTPTPPRGIFRFDEAFYYDL</sequence>